<dbReference type="Proteomes" id="UP001253439">
    <property type="component" value="Unassembled WGS sequence"/>
</dbReference>
<comment type="caution">
    <text evidence="3">The sequence shown here is derived from an EMBL/GenBank/DDBJ whole genome shotgun (WGS) entry which is preliminary data.</text>
</comment>
<keyword evidence="2" id="KW-1133">Transmembrane helix</keyword>
<dbReference type="EMBL" id="JAMQOM010000002">
    <property type="protein sequence ID" value="MDS0221079.1"/>
    <property type="molecule type" value="Genomic_DNA"/>
</dbReference>
<evidence type="ECO:0000256" key="1">
    <source>
        <dbReference type="SAM" id="MobiDB-lite"/>
    </source>
</evidence>
<keyword evidence="2" id="KW-0812">Transmembrane</keyword>
<dbReference type="AlphaFoldDB" id="A0AAE4EX79"/>
<dbReference type="InterPro" id="IPR056613">
    <property type="entry name" value="DUF7287"/>
</dbReference>
<dbReference type="Pfam" id="PF23958">
    <property type="entry name" value="DUF7287"/>
    <property type="match status" value="1"/>
</dbReference>
<keyword evidence="2" id="KW-0472">Membrane</keyword>
<evidence type="ECO:0000256" key="2">
    <source>
        <dbReference type="SAM" id="Phobius"/>
    </source>
</evidence>
<gene>
    <name evidence="3" type="ORF">NDI54_06930</name>
</gene>
<evidence type="ECO:0000313" key="4">
    <source>
        <dbReference type="Proteomes" id="UP001253439"/>
    </source>
</evidence>
<keyword evidence="4" id="KW-1185">Reference proteome</keyword>
<feature type="region of interest" description="Disordered" evidence="1">
    <location>
        <begin position="1"/>
        <end position="20"/>
    </location>
</feature>
<proteinExistence type="predicted"/>
<feature type="compositionally biased region" description="Basic residues" evidence="1">
    <location>
        <begin position="1"/>
        <end position="10"/>
    </location>
</feature>
<reference evidence="3 4" key="1">
    <citation type="submission" date="2022-06" db="EMBL/GenBank/DDBJ databases">
        <title>Haloarcula sp. a new haloarchaeum isolate from saline soil.</title>
        <authorList>
            <person name="Strakova D."/>
            <person name="Galisteo C."/>
            <person name="Sanchez-Porro C."/>
            <person name="Ventosa A."/>
        </authorList>
    </citation>
    <scope>NUCLEOTIDE SEQUENCE [LARGE SCALE GENOMIC DNA]</scope>
    <source>
        <strain evidence="3 4">S1AR25-5A</strain>
    </source>
</reference>
<sequence length="198" mass="21112">MQGDRTRRRSNEKPQAGAASRGQTNLDFAIGISLFLGVLIFIFLFVPGLLSPFTASAQAQTVTADRAVDHLTKSVLGSPRSPYSLRTDCTVQFFDESSGCEFEDTSLAEQLGLDPATQNANVTVVGNASSTATARDTLCWDDSDDSLVAATACPDAEDTANVILTRGQPLPADNEATVTALRVVWLDGQDVTVVVEVW</sequence>
<accession>A0AAE4EX79</accession>
<feature type="transmembrane region" description="Helical" evidence="2">
    <location>
        <begin position="28"/>
        <end position="50"/>
    </location>
</feature>
<protein>
    <submittedName>
        <fullName evidence="3">Uncharacterized protein</fullName>
    </submittedName>
</protein>
<dbReference type="RefSeq" id="WP_310895735.1">
    <property type="nucleotide sequence ID" value="NZ_JAMQOM010000002.1"/>
</dbReference>
<organism evidence="3 4">
    <name type="scientific">Haloarcula terrestris</name>
    <dbReference type="NCBI Taxonomy" id="2950533"/>
    <lineage>
        <taxon>Archaea</taxon>
        <taxon>Methanobacteriati</taxon>
        <taxon>Methanobacteriota</taxon>
        <taxon>Stenosarchaea group</taxon>
        <taxon>Halobacteria</taxon>
        <taxon>Halobacteriales</taxon>
        <taxon>Haloarculaceae</taxon>
        <taxon>Haloarcula</taxon>
    </lineage>
</organism>
<name>A0AAE4EX79_9EURY</name>
<evidence type="ECO:0000313" key="3">
    <source>
        <dbReference type="EMBL" id="MDS0221079.1"/>
    </source>
</evidence>